<dbReference type="HOGENOM" id="CLU_3375698_0_0_9"/>
<dbReference type="EMBL" id="FP929050">
    <property type="protein sequence ID" value="CBL11249.1"/>
    <property type="molecule type" value="Genomic_DNA"/>
</dbReference>
<keyword evidence="1" id="KW-0812">Transmembrane</keyword>
<dbReference type="Proteomes" id="UP000008953">
    <property type="component" value="Chromosome"/>
</dbReference>
<reference evidence="2 3" key="1">
    <citation type="submission" date="2010-03" db="EMBL/GenBank/DDBJ databases">
        <title>The genome sequence of Roseburia intestinalis XB6B4.</title>
        <authorList>
            <consortium name="metaHIT consortium -- http://www.metahit.eu/"/>
            <person name="Pajon A."/>
            <person name="Turner K."/>
            <person name="Parkhill J."/>
            <person name="Bernalier A."/>
        </authorList>
    </citation>
    <scope>NUCLEOTIDE SEQUENCE [LARGE SCALE GENOMIC DNA]</scope>
    <source>
        <strain evidence="2 3">XB6B4</strain>
    </source>
</reference>
<dbReference type="PATRIC" id="fig|718255.3.peg.1580"/>
<evidence type="ECO:0000256" key="1">
    <source>
        <dbReference type="SAM" id="Phobius"/>
    </source>
</evidence>
<dbReference type="AlphaFoldDB" id="D4KV59"/>
<evidence type="ECO:0000313" key="3">
    <source>
        <dbReference type="Proteomes" id="UP000008953"/>
    </source>
</evidence>
<organism evidence="2 3">
    <name type="scientific">Roseburia intestinalis XB6B4</name>
    <dbReference type="NCBI Taxonomy" id="718255"/>
    <lineage>
        <taxon>Bacteria</taxon>
        <taxon>Bacillati</taxon>
        <taxon>Bacillota</taxon>
        <taxon>Clostridia</taxon>
        <taxon>Lachnospirales</taxon>
        <taxon>Lachnospiraceae</taxon>
        <taxon>Roseburia</taxon>
    </lineage>
</organism>
<keyword evidence="1" id="KW-1133">Transmembrane helix</keyword>
<gene>
    <name evidence="2" type="ORF">RO1_04920</name>
</gene>
<proteinExistence type="predicted"/>
<reference evidence="2 3" key="2">
    <citation type="submission" date="2010-03" db="EMBL/GenBank/DDBJ databases">
        <authorList>
            <person name="Pajon A."/>
        </authorList>
    </citation>
    <scope>NUCLEOTIDE SEQUENCE [LARGE SCALE GENOMIC DNA]</scope>
    <source>
        <strain evidence="2 3">XB6B4</strain>
    </source>
</reference>
<keyword evidence="1" id="KW-0472">Membrane</keyword>
<feature type="transmembrane region" description="Helical" evidence="1">
    <location>
        <begin position="7"/>
        <end position="25"/>
    </location>
</feature>
<name>D4KV59_9FIRM</name>
<evidence type="ECO:0000313" key="2">
    <source>
        <dbReference type="EMBL" id="CBL11249.1"/>
    </source>
</evidence>
<sequence>MMIVEKFGGAFLGILAGSAVIRMFYEILNYVSSF</sequence>
<protein>
    <submittedName>
        <fullName evidence="2">Uncharacterized protein</fullName>
    </submittedName>
</protein>
<accession>D4KV59</accession>
<dbReference type="KEGG" id="rix:RO1_04920"/>